<sequence length="312" mass="34448">MFVLLPVIKRGHKRSREATWRNKSDSNLRASLRVNERKSALTHEKLVGSISSKILLSPSFYDLPATQETTMDQSAASPQLEAEIAALTQSVAQLETEISGAPYPLCKPATRVINLERFRKAQHSFLSWNENGPILLQKSSSNTKTGRSSSIVKRDGATTRRASNTESNEHSMFRTVEDDSCLLVGNDGNILTESEDIISPNERAKMRVLAVLRSYMHNLESGTLVTGDKVDTRVAAALKNLLNTSQDAVPSEAVKEGERPHEEDGLKPFEKSDEEGVVDELRRYKRGVLGSSGGLDNCVAEVSRAILDWKRA</sequence>
<dbReference type="OrthoDB" id="3509817at2759"/>
<protein>
    <submittedName>
        <fullName evidence="2">Uncharacterized protein</fullName>
    </submittedName>
</protein>
<evidence type="ECO:0000313" key="3">
    <source>
        <dbReference type="Proteomes" id="UP000184330"/>
    </source>
</evidence>
<name>A0A1L7WPI6_9HELO</name>
<gene>
    <name evidence="2" type="ORF">PAC_04577</name>
</gene>
<dbReference type="AlphaFoldDB" id="A0A1L7WPI6"/>
<feature type="region of interest" description="Disordered" evidence="1">
    <location>
        <begin position="137"/>
        <end position="170"/>
    </location>
</feature>
<feature type="compositionally biased region" description="Low complexity" evidence="1">
    <location>
        <begin position="138"/>
        <end position="150"/>
    </location>
</feature>
<evidence type="ECO:0000313" key="2">
    <source>
        <dbReference type="EMBL" id="CZR54693.1"/>
    </source>
</evidence>
<dbReference type="Proteomes" id="UP000184330">
    <property type="component" value="Unassembled WGS sequence"/>
</dbReference>
<keyword evidence="3" id="KW-1185">Reference proteome</keyword>
<accession>A0A1L7WPI6</accession>
<feature type="region of interest" description="Disordered" evidence="1">
    <location>
        <begin position="248"/>
        <end position="274"/>
    </location>
</feature>
<evidence type="ECO:0000256" key="1">
    <source>
        <dbReference type="SAM" id="MobiDB-lite"/>
    </source>
</evidence>
<feature type="compositionally biased region" description="Basic and acidic residues" evidence="1">
    <location>
        <begin position="253"/>
        <end position="271"/>
    </location>
</feature>
<proteinExistence type="predicted"/>
<organism evidence="2 3">
    <name type="scientific">Phialocephala subalpina</name>
    <dbReference type="NCBI Taxonomy" id="576137"/>
    <lineage>
        <taxon>Eukaryota</taxon>
        <taxon>Fungi</taxon>
        <taxon>Dikarya</taxon>
        <taxon>Ascomycota</taxon>
        <taxon>Pezizomycotina</taxon>
        <taxon>Leotiomycetes</taxon>
        <taxon>Helotiales</taxon>
        <taxon>Mollisiaceae</taxon>
        <taxon>Phialocephala</taxon>
        <taxon>Phialocephala fortinii species complex</taxon>
    </lineage>
</organism>
<reference evidence="2 3" key="1">
    <citation type="submission" date="2016-03" db="EMBL/GenBank/DDBJ databases">
        <authorList>
            <person name="Ploux O."/>
        </authorList>
    </citation>
    <scope>NUCLEOTIDE SEQUENCE [LARGE SCALE GENOMIC DNA]</scope>
    <source>
        <strain evidence="2 3">UAMH 11012</strain>
    </source>
</reference>
<dbReference type="EMBL" id="FJOG01000005">
    <property type="protein sequence ID" value="CZR54693.1"/>
    <property type="molecule type" value="Genomic_DNA"/>
</dbReference>